<dbReference type="Proteomes" id="UP000823897">
    <property type="component" value="Unassembled WGS sequence"/>
</dbReference>
<gene>
    <name evidence="1" type="ORF">H9911_09890</name>
</gene>
<name>A0A9D2R675_9FIRM</name>
<proteinExistence type="predicted"/>
<dbReference type="EMBL" id="DWUV01000191">
    <property type="protein sequence ID" value="HJD34835.1"/>
    <property type="molecule type" value="Genomic_DNA"/>
</dbReference>
<reference evidence="1" key="1">
    <citation type="journal article" date="2021" name="PeerJ">
        <title>Extensive microbial diversity within the chicken gut microbiome revealed by metagenomics and culture.</title>
        <authorList>
            <person name="Gilroy R."/>
            <person name="Ravi A."/>
            <person name="Getino M."/>
            <person name="Pursley I."/>
            <person name="Horton D.L."/>
            <person name="Alikhan N.F."/>
            <person name="Baker D."/>
            <person name="Gharbi K."/>
            <person name="Hall N."/>
            <person name="Watson M."/>
            <person name="Adriaenssens E.M."/>
            <person name="Foster-Nyarko E."/>
            <person name="Jarju S."/>
            <person name="Secka A."/>
            <person name="Antonio M."/>
            <person name="Oren A."/>
            <person name="Chaudhuri R.R."/>
            <person name="La Ragione R."/>
            <person name="Hildebrand F."/>
            <person name="Pallen M.J."/>
        </authorList>
    </citation>
    <scope>NUCLEOTIDE SEQUENCE</scope>
    <source>
        <strain evidence="1">ChiGjej3B3-11674</strain>
    </source>
</reference>
<comment type="caution">
    <text evidence="1">The sequence shown here is derived from an EMBL/GenBank/DDBJ whole genome shotgun (WGS) entry which is preliminary data.</text>
</comment>
<accession>A0A9D2R675</accession>
<feature type="non-terminal residue" evidence="1">
    <location>
        <position position="87"/>
    </location>
</feature>
<evidence type="ECO:0000313" key="2">
    <source>
        <dbReference type="Proteomes" id="UP000823897"/>
    </source>
</evidence>
<protein>
    <submittedName>
        <fullName evidence="1">Uncharacterized protein</fullName>
    </submittedName>
</protein>
<sequence>MQKVEECRLRISRKRRRSLLSLLCAFTVLCSTFLTFVPAVRAEAADSDAPELENLIIDRVYELTPLGEIPDGVTVNDTGFAPEITEY</sequence>
<reference evidence="1" key="2">
    <citation type="submission" date="2021-04" db="EMBL/GenBank/DDBJ databases">
        <authorList>
            <person name="Gilroy R."/>
        </authorList>
    </citation>
    <scope>NUCLEOTIDE SEQUENCE</scope>
    <source>
        <strain evidence="1">ChiGjej3B3-11674</strain>
    </source>
</reference>
<organism evidence="1 2">
    <name type="scientific">Candidatus Mediterraneibacter tabaqchaliae</name>
    <dbReference type="NCBI Taxonomy" id="2838689"/>
    <lineage>
        <taxon>Bacteria</taxon>
        <taxon>Bacillati</taxon>
        <taxon>Bacillota</taxon>
        <taxon>Clostridia</taxon>
        <taxon>Lachnospirales</taxon>
        <taxon>Lachnospiraceae</taxon>
        <taxon>Mediterraneibacter</taxon>
    </lineage>
</organism>
<evidence type="ECO:0000313" key="1">
    <source>
        <dbReference type="EMBL" id="HJD34835.1"/>
    </source>
</evidence>
<dbReference type="AlphaFoldDB" id="A0A9D2R675"/>